<organism evidence="2 3">
    <name type="scientific">Vicia faba</name>
    <name type="common">Broad bean</name>
    <name type="synonym">Faba vulgaris</name>
    <dbReference type="NCBI Taxonomy" id="3906"/>
    <lineage>
        <taxon>Eukaryota</taxon>
        <taxon>Viridiplantae</taxon>
        <taxon>Streptophyta</taxon>
        <taxon>Embryophyta</taxon>
        <taxon>Tracheophyta</taxon>
        <taxon>Spermatophyta</taxon>
        <taxon>Magnoliopsida</taxon>
        <taxon>eudicotyledons</taxon>
        <taxon>Gunneridae</taxon>
        <taxon>Pentapetalae</taxon>
        <taxon>rosids</taxon>
        <taxon>fabids</taxon>
        <taxon>Fabales</taxon>
        <taxon>Fabaceae</taxon>
        <taxon>Papilionoideae</taxon>
        <taxon>50 kb inversion clade</taxon>
        <taxon>NPAAA clade</taxon>
        <taxon>Hologalegina</taxon>
        <taxon>IRL clade</taxon>
        <taxon>Fabeae</taxon>
        <taxon>Vicia</taxon>
    </lineage>
</organism>
<evidence type="ECO:0000313" key="2">
    <source>
        <dbReference type="EMBL" id="CAI8613920.1"/>
    </source>
</evidence>
<proteinExistence type="predicted"/>
<sequence>MAYQIKEIRERLDKIAADGTKFGLANIDVGPQLVIQRRELTHSHVDTSSVIVICGAYVLKKRKREQNGEEKNKNTRFWCVAFAMAQMASAITLATSPEPTKAHGVSHEHNSIHHLTPIYCGCTRVSRKRNSKGSEGIGVSHKKIIDEKQSAANS</sequence>
<evidence type="ECO:0000256" key="1">
    <source>
        <dbReference type="SAM" id="MobiDB-lite"/>
    </source>
</evidence>
<evidence type="ECO:0000313" key="3">
    <source>
        <dbReference type="Proteomes" id="UP001157006"/>
    </source>
</evidence>
<dbReference type="EMBL" id="OX451740">
    <property type="protein sequence ID" value="CAI8613920.1"/>
    <property type="molecule type" value="Genomic_DNA"/>
</dbReference>
<reference evidence="2 3" key="1">
    <citation type="submission" date="2023-01" db="EMBL/GenBank/DDBJ databases">
        <authorList>
            <person name="Kreplak J."/>
        </authorList>
    </citation>
    <scope>NUCLEOTIDE SEQUENCE [LARGE SCALE GENOMIC DNA]</scope>
</reference>
<feature type="region of interest" description="Disordered" evidence="1">
    <location>
        <begin position="130"/>
        <end position="154"/>
    </location>
</feature>
<accession>A0AAV1AXY7</accession>
<name>A0AAV1AXY7_VICFA</name>
<dbReference type="AlphaFoldDB" id="A0AAV1AXY7"/>
<gene>
    <name evidence="2" type="ORF">VFH_V104600</name>
</gene>
<feature type="compositionally biased region" description="Basic and acidic residues" evidence="1">
    <location>
        <begin position="143"/>
        <end position="154"/>
    </location>
</feature>
<dbReference type="Proteomes" id="UP001157006">
    <property type="component" value="Chromosome 5"/>
</dbReference>
<protein>
    <submittedName>
        <fullName evidence="2">Uncharacterized protein</fullName>
    </submittedName>
</protein>
<keyword evidence="3" id="KW-1185">Reference proteome</keyword>